<name>A0A374PBI5_9FIRM</name>
<keyword evidence="1" id="KW-1133">Transmembrane helix</keyword>
<evidence type="ECO:0000313" key="5">
    <source>
        <dbReference type="Proteomes" id="UP000263014"/>
    </source>
</evidence>
<feature type="transmembrane region" description="Helical" evidence="1">
    <location>
        <begin position="52"/>
        <end position="74"/>
    </location>
</feature>
<evidence type="ECO:0000313" key="4">
    <source>
        <dbReference type="Proteomes" id="UP000261257"/>
    </source>
</evidence>
<dbReference type="EMBL" id="QSSQ01000001">
    <property type="protein sequence ID" value="RGM09106.1"/>
    <property type="molecule type" value="Genomic_DNA"/>
</dbReference>
<organism evidence="2 5">
    <name type="scientific">Hungatella hathewayi</name>
    <dbReference type="NCBI Taxonomy" id="154046"/>
    <lineage>
        <taxon>Bacteria</taxon>
        <taxon>Bacillati</taxon>
        <taxon>Bacillota</taxon>
        <taxon>Clostridia</taxon>
        <taxon>Lachnospirales</taxon>
        <taxon>Lachnospiraceae</taxon>
        <taxon>Hungatella</taxon>
    </lineage>
</organism>
<dbReference type="Proteomes" id="UP000261257">
    <property type="component" value="Unassembled WGS sequence"/>
</dbReference>
<keyword evidence="1" id="KW-0472">Membrane</keyword>
<evidence type="ECO:0000313" key="2">
    <source>
        <dbReference type="EMBL" id="RGJ06860.1"/>
    </source>
</evidence>
<sequence length="104" mass="10207">MLNLFGKAFIVRFFQGRSPAAGDFGIRFCLAGAVGVCAVGVIAAGAAAAGAAAAGTAAVGAAAAAARLSGPLLGLILRRHALSHQLYLFGGSTAASGLLHFRLP</sequence>
<dbReference type="Proteomes" id="UP000263014">
    <property type="component" value="Unassembled WGS sequence"/>
</dbReference>
<protein>
    <submittedName>
        <fullName evidence="2">Uncharacterized protein</fullName>
    </submittedName>
</protein>
<keyword evidence="1" id="KW-0812">Transmembrane</keyword>
<dbReference type="EMBL" id="QSON01000002">
    <property type="protein sequence ID" value="RGJ06860.1"/>
    <property type="molecule type" value="Genomic_DNA"/>
</dbReference>
<evidence type="ECO:0000256" key="1">
    <source>
        <dbReference type="SAM" id="Phobius"/>
    </source>
</evidence>
<reference evidence="4 5" key="1">
    <citation type="submission" date="2018-08" db="EMBL/GenBank/DDBJ databases">
        <title>A genome reference for cultivated species of the human gut microbiota.</title>
        <authorList>
            <person name="Zou Y."/>
            <person name="Xue W."/>
            <person name="Luo G."/>
        </authorList>
    </citation>
    <scope>NUCLEOTIDE SEQUENCE [LARGE SCALE GENOMIC DNA]</scope>
    <source>
        <strain evidence="3 4">TF05-11AC</strain>
        <strain evidence="2 5">TM09-12</strain>
    </source>
</reference>
<accession>A0A374PBI5</accession>
<gene>
    <name evidence="3" type="ORF">DXC39_03925</name>
    <name evidence="2" type="ORF">DXD79_06145</name>
</gene>
<comment type="caution">
    <text evidence="2">The sequence shown here is derived from an EMBL/GenBank/DDBJ whole genome shotgun (WGS) entry which is preliminary data.</text>
</comment>
<dbReference type="AlphaFoldDB" id="A0A374PBI5"/>
<feature type="transmembrane region" description="Helical" evidence="1">
    <location>
        <begin position="24"/>
        <end position="46"/>
    </location>
</feature>
<evidence type="ECO:0000313" key="3">
    <source>
        <dbReference type="EMBL" id="RGM09106.1"/>
    </source>
</evidence>
<proteinExistence type="predicted"/>